<dbReference type="RefSeq" id="WP_020510028.1">
    <property type="nucleotide sequence ID" value="NZ_JBIAZU010000004.1"/>
</dbReference>
<dbReference type="EMBL" id="JBIAZU010000004">
    <property type="protein sequence ID" value="MFF5292145.1"/>
    <property type="molecule type" value="Genomic_DNA"/>
</dbReference>
<keyword evidence="2" id="KW-1185">Reference proteome</keyword>
<reference evidence="1 2" key="1">
    <citation type="submission" date="2024-10" db="EMBL/GenBank/DDBJ databases">
        <title>The Natural Products Discovery Center: Release of the First 8490 Sequenced Strains for Exploring Actinobacteria Biosynthetic Diversity.</title>
        <authorList>
            <person name="Kalkreuter E."/>
            <person name="Kautsar S.A."/>
            <person name="Yang D."/>
            <person name="Bader C.D."/>
            <person name="Teijaro C.N."/>
            <person name="Fluegel L."/>
            <person name="Davis C.M."/>
            <person name="Simpson J.R."/>
            <person name="Lauterbach L."/>
            <person name="Steele A.D."/>
            <person name="Gui C."/>
            <person name="Meng S."/>
            <person name="Li G."/>
            <person name="Viehrig K."/>
            <person name="Ye F."/>
            <person name="Su P."/>
            <person name="Kiefer A.F."/>
            <person name="Nichols A."/>
            <person name="Cepeda A.J."/>
            <person name="Yan W."/>
            <person name="Fan B."/>
            <person name="Jiang Y."/>
            <person name="Adhikari A."/>
            <person name="Zheng C.-J."/>
            <person name="Schuster L."/>
            <person name="Cowan T.M."/>
            <person name="Smanski M.J."/>
            <person name="Chevrette M.G."/>
            <person name="De Carvalho L.P.S."/>
            <person name="Shen B."/>
        </authorList>
    </citation>
    <scope>NUCLEOTIDE SEQUENCE [LARGE SCALE GENOMIC DNA]</scope>
    <source>
        <strain evidence="1 2">NPDC000087</strain>
    </source>
</reference>
<proteinExistence type="predicted"/>
<protein>
    <recommendedName>
        <fullName evidence="3">GHMP kinase C-terminal domain-containing protein</fullName>
    </recommendedName>
</protein>
<gene>
    <name evidence="1" type="ORF">ACFY35_22120</name>
</gene>
<name>A0ABW6WFS2_9ACTN</name>
<evidence type="ECO:0000313" key="2">
    <source>
        <dbReference type="Proteomes" id="UP001602245"/>
    </source>
</evidence>
<sequence>MSRLEVDRTLLDAVETAGYFGFFAAAGPFGLLVGSEFAEAAEDMLRIAVAEAKLVGGGVASEGIISLKISAARAGGEPVAATWPSAGGCARSSPC</sequence>
<comment type="caution">
    <text evidence="1">The sequence shown here is derived from an EMBL/GenBank/DDBJ whole genome shotgun (WGS) entry which is preliminary data.</text>
</comment>
<organism evidence="1 2">
    <name type="scientific">Paractinoplanes globisporus</name>
    <dbReference type="NCBI Taxonomy" id="113565"/>
    <lineage>
        <taxon>Bacteria</taxon>
        <taxon>Bacillati</taxon>
        <taxon>Actinomycetota</taxon>
        <taxon>Actinomycetes</taxon>
        <taxon>Micromonosporales</taxon>
        <taxon>Micromonosporaceae</taxon>
        <taxon>Paractinoplanes</taxon>
    </lineage>
</organism>
<evidence type="ECO:0008006" key="3">
    <source>
        <dbReference type="Google" id="ProtNLM"/>
    </source>
</evidence>
<evidence type="ECO:0000313" key="1">
    <source>
        <dbReference type="EMBL" id="MFF5292145.1"/>
    </source>
</evidence>
<dbReference type="Proteomes" id="UP001602245">
    <property type="component" value="Unassembled WGS sequence"/>
</dbReference>
<accession>A0ABW6WFS2</accession>